<proteinExistence type="predicted"/>
<accession>A0ABS7D2Z8</accession>
<dbReference type="InterPro" id="IPR035901">
    <property type="entry name" value="GIY-YIG_endonuc_sf"/>
</dbReference>
<comment type="caution">
    <text evidence="1">The sequence shown here is derived from an EMBL/GenBank/DDBJ whole genome shotgun (WGS) entry which is preliminary data.</text>
</comment>
<gene>
    <name evidence="1" type="ORF">K0T92_06090</name>
</gene>
<name>A0ABS7D2Z8_9BACL</name>
<organism evidence="1 2">
    <name type="scientific">Paenibacillus oenotherae</name>
    <dbReference type="NCBI Taxonomy" id="1435645"/>
    <lineage>
        <taxon>Bacteria</taxon>
        <taxon>Bacillati</taxon>
        <taxon>Bacillota</taxon>
        <taxon>Bacilli</taxon>
        <taxon>Bacillales</taxon>
        <taxon>Paenibacillaceae</taxon>
        <taxon>Paenibacillus</taxon>
    </lineage>
</organism>
<protein>
    <submittedName>
        <fullName evidence="1">GIY-YIG nuclease family protein</fullName>
    </submittedName>
</protein>
<evidence type="ECO:0000313" key="2">
    <source>
        <dbReference type="Proteomes" id="UP000812277"/>
    </source>
</evidence>
<keyword evidence="2" id="KW-1185">Reference proteome</keyword>
<dbReference type="SUPFAM" id="SSF82771">
    <property type="entry name" value="GIY-YIG endonuclease"/>
    <property type="match status" value="1"/>
</dbReference>
<dbReference type="Proteomes" id="UP000812277">
    <property type="component" value="Unassembled WGS sequence"/>
</dbReference>
<sequence length="256" mass="29505">MFGTIIMDAYRKEEVGQIAFALDDLCSATDSYGWASSGIYCYWNYYTSEVYYIGLAIDLTERFKQHNGLLTVDPASCKLDKITEYFRSNEKLGFSIFVQSPLSQAVTRNNIYKWFGYDPEEFQIQDFTKDRFREELKVLEGILIEAYRLKKGVRPPWNAVSGSISGQKRATEETYEVVQYFTSVDPAPLTARYSLRELSNDPVIEGHENFLHAARILMTSLGITYASALDIIRKHDSVGIYNQLLETNYFYKRLVI</sequence>
<dbReference type="RefSeq" id="WP_219871528.1">
    <property type="nucleotide sequence ID" value="NZ_JAHZIJ010000002.1"/>
</dbReference>
<dbReference type="EMBL" id="JAHZIJ010000002">
    <property type="protein sequence ID" value="MBW7474307.1"/>
    <property type="molecule type" value="Genomic_DNA"/>
</dbReference>
<evidence type="ECO:0000313" key="1">
    <source>
        <dbReference type="EMBL" id="MBW7474307.1"/>
    </source>
</evidence>
<reference evidence="1 2" key="1">
    <citation type="submission" date="2021-07" db="EMBL/GenBank/DDBJ databases">
        <title>Paenibacillus radiodurans sp. nov., isolated from the southeastern edge of Tengger Desert.</title>
        <authorList>
            <person name="Zhang G."/>
        </authorList>
    </citation>
    <scope>NUCLEOTIDE SEQUENCE [LARGE SCALE GENOMIC DNA]</scope>
    <source>
        <strain evidence="1 2">DT7-4</strain>
    </source>
</reference>